<dbReference type="PANTHER" id="PTHR35580:SF1">
    <property type="entry name" value="PHYTASE-LIKE DOMAIN-CONTAINING PROTEIN"/>
    <property type="match status" value="1"/>
</dbReference>
<feature type="domain" description="DUF7948" evidence="3">
    <location>
        <begin position="64"/>
        <end position="290"/>
    </location>
</feature>
<proteinExistence type="predicted"/>
<dbReference type="AlphaFoldDB" id="A0A2Z5G907"/>
<name>A0A2Z5G907_9BACT</name>
<dbReference type="EMBL" id="CP030840">
    <property type="protein sequence ID" value="AXC15762.1"/>
    <property type="molecule type" value="Genomic_DNA"/>
</dbReference>
<dbReference type="InterPro" id="IPR059177">
    <property type="entry name" value="GH29D-like_dom"/>
</dbReference>
<sequence>MTLVPFLRSLVFVYIQLSLGLALGHSQLGSKTETTNFPKSSFPAMAKVDEAAIATSYGKLVLSFEANEGQSDPQVKFLSRGSGYSLFLTDTSAVLALAPTPNVARSKQRSELGGAWALTAQKTKTDVLRMDLAGASHGRPMIGTDRLPGNANYFIGNDPAKWRTDVPTFAKVRFPAVYSGIDLVYYGNQRQLEFDFEVTPGADPNQIKLHFSGQDKLKLNSEGDLMIATNNNQVVLHKPVVYQLKTSDRQSEQASQREAVKGGFALLGGNTVEFRLGGYDKRRKLIIDPTLTYSTYLGGSGDDKGNGDYALGIAVDSGGNAYVTGVAWSAGFPVTKGAFQTSSDDQESSAFVTKMNPSGTALVYSTFLSGNFADQGNGIAVDAVGDAYVVGTTSSDHFPVTKDAIQGYNAGAQYGSPNAFISKLDSSGSSLLFSTYLGGSGRNYSGPPGDSGLAIAVDAHGNAYVTGQAYSDDFPVTDGAFQTYNMSMSEGSNAFVAKLNTTAPALIYSTYLGGSSDDTGNGIAVDAKGNAYLTGAAGSSDFPVTKGAFQVVNLEANAFVTKLNAAGSGLSYSTFLGGSSGEVGYSIAVDSSGSAYVTGSTSSMDFPITSKAFQKMNNAPPDGSSTAFVSKVDPGGTALIYSTYLGGTGGEDVGKGIAIDSSGDALVAGNGSEMGFPVTVDAFQKVAIFSQSTTAPFVTKLNANGSGLIYSTYLGGSGGEYGFGDEGSAIAADSLGSVYFTGTAQSLDFPVTSNAYQSYNGSGSVESNAFIAKFSFVPPIATVTSLTSDSNPQQLGIDVTFAARVRSVKGNGTPTGMMVFTVDGITMANEALDGSGRAVYMPGSLPMGKHTITATYSGDVVYSASGTSLTQTISPLAVSTPTFYPLAGTYPVATQFKIESATSGATIYYTTDGSRPTTESMRYTAPLTASTTETVRAIAVKGDVSSVPASGTYNIIPSAIPTETSIYSFRNPFYSGESMTFAAKVTGIEGSSPTGSVIFRHGAVVLGTASLAGGVASFTTSSLVPGIYSITAFYSGNQTFAASISTNLPQTVVGVAAPTFYPLPGTYQLPTQFIIETATPGAAIYYTTDGSTPTADSSTYTGAMTAFSTETIRAIAVSGGSTSATSSSTYSLQPSALTTDTSIKSSLNPSLLGQGIIFTATVKSASGRVPTGSVLFRHGATVIGKSTLSKGTATIAVSTLIPSTYSVTAFYMGNSTNAASISLNLVQVVNK</sequence>
<reference evidence="4 5" key="1">
    <citation type="journal article" date="2018" name="Front. Microbiol.">
        <title>Hydrolytic Capabilities as a Key to Environmental Success: Chitinolytic and Cellulolytic Acidobacteria From Acidic Sub-arctic Soils and Boreal Peatlands.</title>
        <authorList>
            <person name="Belova S.E."/>
            <person name="Ravin N.V."/>
            <person name="Pankratov T.A."/>
            <person name="Rakitin A.L."/>
            <person name="Ivanova A.A."/>
            <person name="Beletsky A.V."/>
            <person name="Mardanov A.V."/>
            <person name="Sinninghe Damste J.S."/>
            <person name="Dedysh S.N."/>
        </authorList>
    </citation>
    <scope>NUCLEOTIDE SEQUENCE [LARGE SCALE GENOMIC DNA]</scope>
    <source>
        <strain evidence="4 5">SBC82</strain>
    </source>
</reference>
<feature type="domain" description="Bacterial Ig-like" evidence="2">
    <location>
        <begin position="1145"/>
        <end position="1229"/>
    </location>
</feature>
<dbReference type="Pfam" id="PF25778">
    <property type="entry name" value="DUF7948"/>
    <property type="match status" value="1"/>
</dbReference>
<dbReference type="Pfam" id="PF16640">
    <property type="entry name" value="Big_3_5"/>
    <property type="match status" value="3"/>
</dbReference>
<dbReference type="OrthoDB" id="127173at2"/>
<dbReference type="InterPro" id="IPR052918">
    <property type="entry name" value="Motility_Chemotaxis_Reg"/>
</dbReference>
<gene>
    <name evidence="4" type="ORF">ACPOL_6542</name>
</gene>
<evidence type="ECO:0000313" key="4">
    <source>
        <dbReference type="EMBL" id="AXC15762.1"/>
    </source>
</evidence>
<dbReference type="Gene3D" id="2.60.40.10">
    <property type="entry name" value="Immunoglobulins"/>
    <property type="match status" value="3"/>
</dbReference>
<dbReference type="Proteomes" id="UP000253606">
    <property type="component" value="Chromosome"/>
</dbReference>
<evidence type="ECO:0000259" key="2">
    <source>
        <dbReference type="Pfam" id="PF16640"/>
    </source>
</evidence>
<organism evidence="4 5">
    <name type="scientific">Acidisarcina polymorpha</name>
    <dbReference type="NCBI Taxonomy" id="2211140"/>
    <lineage>
        <taxon>Bacteria</taxon>
        <taxon>Pseudomonadati</taxon>
        <taxon>Acidobacteriota</taxon>
        <taxon>Terriglobia</taxon>
        <taxon>Terriglobales</taxon>
        <taxon>Acidobacteriaceae</taxon>
        <taxon>Acidisarcina</taxon>
    </lineage>
</organism>
<dbReference type="Pfam" id="PF13290">
    <property type="entry name" value="CHB_HEX_C_1"/>
    <property type="match status" value="2"/>
</dbReference>
<dbReference type="InterPro" id="IPR013783">
    <property type="entry name" value="Ig-like_fold"/>
</dbReference>
<accession>A0A2Z5G907</accession>
<feature type="domain" description="Bacterial Ig-like" evidence="2">
    <location>
        <begin position="971"/>
        <end position="1052"/>
    </location>
</feature>
<dbReference type="PANTHER" id="PTHR35580">
    <property type="entry name" value="CELL SURFACE GLYCOPROTEIN (S-LAYER PROTEIN)-LIKE PROTEIN"/>
    <property type="match status" value="1"/>
</dbReference>
<dbReference type="RefSeq" id="WP_114210374.1">
    <property type="nucleotide sequence ID" value="NZ_CP030840.1"/>
</dbReference>
<evidence type="ECO:0000259" key="3">
    <source>
        <dbReference type="Pfam" id="PF25778"/>
    </source>
</evidence>
<dbReference type="InterPro" id="IPR057708">
    <property type="entry name" value="DUF7948"/>
</dbReference>
<dbReference type="Pfam" id="PF06739">
    <property type="entry name" value="SBBP"/>
    <property type="match status" value="6"/>
</dbReference>
<keyword evidence="5" id="KW-1185">Reference proteome</keyword>
<evidence type="ECO:0000313" key="5">
    <source>
        <dbReference type="Proteomes" id="UP000253606"/>
    </source>
</evidence>
<feature type="domain" description="Bacterial Ig-like" evidence="2">
    <location>
        <begin position="786"/>
        <end position="873"/>
    </location>
</feature>
<protein>
    <submittedName>
        <fullName evidence="4">Cell surface protein</fullName>
    </submittedName>
</protein>
<dbReference type="KEGG" id="abas:ACPOL_6542"/>
<dbReference type="InterPro" id="IPR032109">
    <property type="entry name" value="Big_3_5"/>
</dbReference>
<evidence type="ECO:0000259" key="1">
    <source>
        <dbReference type="Pfam" id="PF13290"/>
    </source>
</evidence>
<dbReference type="InterPro" id="IPR010620">
    <property type="entry name" value="SBBP_repeat"/>
</dbReference>
<feature type="domain" description="GH29D-like beta-sandwich" evidence="1">
    <location>
        <begin position="885"/>
        <end position="943"/>
    </location>
</feature>
<feature type="domain" description="GH29D-like beta-sandwich" evidence="1">
    <location>
        <begin position="1062"/>
        <end position="1126"/>
    </location>
</feature>